<comment type="caution">
    <text evidence="8">The sequence shown here is derived from an EMBL/GenBank/DDBJ whole genome shotgun (WGS) entry which is preliminary data.</text>
</comment>
<feature type="transmembrane region" description="Helical" evidence="7">
    <location>
        <begin position="368"/>
        <end position="387"/>
    </location>
</feature>
<evidence type="ECO:0000256" key="5">
    <source>
        <dbReference type="ARBA" id="ARBA00022989"/>
    </source>
</evidence>
<feature type="transmembrane region" description="Helical" evidence="7">
    <location>
        <begin position="211"/>
        <end position="232"/>
    </location>
</feature>
<dbReference type="GO" id="GO:0022857">
    <property type="term" value="F:transmembrane transporter activity"/>
    <property type="evidence" value="ECO:0007669"/>
    <property type="project" value="InterPro"/>
</dbReference>
<evidence type="ECO:0000313" key="8">
    <source>
        <dbReference type="EMBL" id="RZI03478.1"/>
    </source>
</evidence>
<evidence type="ECO:0000256" key="6">
    <source>
        <dbReference type="ARBA" id="ARBA00023136"/>
    </source>
</evidence>
<keyword evidence="5 7" id="KW-1133">Transmembrane helix</keyword>
<proteinExistence type="predicted"/>
<evidence type="ECO:0000256" key="2">
    <source>
        <dbReference type="ARBA" id="ARBA00022448"/>
    </source>
</evidence>
<gene>
    <name evidence="8" type="ORF">EIG99_03390</name>
</gene>
<feature type="transmembrane region" description="Helical" evidence="7">
    <location>
        <begin position="244"/>
        <end position="265"/>
    </location>
</feature>
<dbReference type="SUPFAM" id="SSF103473">
    <property type="entry name" value="MFS general substrate transporter"/>
    <property type="match status" value="1"/>
</dbReference>
<protein>
    <submittedName>
        <fullName evidence="8">MFS transporter</fullName>
    </submittedName>
</protein>
<dbReference type="GO" id="GO:0005886">
    <property type="term" value="C:plasma membrane"/>
    <property type="evidence" value="ECO:0007669"/>
    <property type="project" value="UniProtKB-SubCell"/>
</dbReference>
<feature type="transmembrane region" description="Helical" evidence="7">
    <location>
        <begin position="92"/>
        <end position="114"/>
    </location>
</feature>
<dbReference type="Proteomes" id="UP000293854">
    <property type="component" value="Unassembled WGS sequence"/>
</dbReference>
<sequence length="396" mass="44142">MNIRSINLLLFEVISSIGSKIFSFACAFYILQNTQTTSIYSIYLAVIVISSIVSQPLFGIWADKYNNKKIVVISQIINIIALILFIPLFHTFFLYIVILGVILNLTDGAISLIVNANIKHISQEDMERFVSLRQTYNSGISFLAPIIGGILIAFMSIESLAILNILTETVSVIFIFYLKMDRVIIVEETKLLENFKEGFTYLLNDKVLLKFMSIALILNFLVNSIIVGVPVISVQTMALSSQQFGIIESALTVGMFVISLLFSVFPIKNKLKGPTQAAVLMQFIAVLILGIALLFNVTATIGFITLFSVYLIIGLSLPLVNIPYSIYMQNFIKEQFKGRILSLNQSIVQSLMPLSFLIFGLLLNYAQAGIYIAIALLILMTLIYFSISIKKTDINS</sequence>
<dbReference type="RefSeq" id="WP_130135341.1">
    <property type="nucleotide sequence ID" value="NZ_RQTE01000062.1"/>
</dbReference>
<dbReference type="InterPro" id="IPR036259">
    <property type="entry name" value="MFS_trans_sf"/>
</dbReference>
<dbReference type="CDD" id="cd06173">
    <property type="entry name" value="MFS_MefA_like"/>
    <property type="match status" value="1"/>
</dbReference>
<keyword evidence="2" id="KW-0813">Transport</keyword>
<dbReference type="Pfam" id="PF07690">
    <property type="entry name" value="MFS_1"/>
    <property type="match status" value="1"/>
</dbReference>
<reference evidence="8 9" key="1">
    <citation type="submission" date="2018-11" db="EMBL/GenBank/DDBJ databases">
        <title>Genomic profiling of Staphylococcus species from a Poultry farm system in KwaZulu-Natal, South Africa.</title>
        <authorList>
            <person name="Amoako D.G."/>
            <person name="Somboro A.M."/>
            <person name="Abia A.L.K."/>
            <person name="Bester L.A."/>
            <person name="Essack S.Y."/>
        </authorList>
    </citation>
    <scope>NUCLEOTIDE SEQUENCE [LARGE SCALE GENOMIC DNA]</scope>
    <source>
        <strain evidence="8 9">SA11</strain>
    </source>
</reference>
<feature type="transmembrane region" description="Helical" evidence="7">
    <location>
        <begin position="135"/>
        <end position="154"/>
    </location>
</feature>
<feature type="transmembrane region" description="Helical" evidence="7">
    <location>
        <begin position="277"/>
        <end position="295"/>
    </location>
</feature>
<dbReference type="Gene3D" id="1.20.1250.20">
    <property type="entry name" value="MFS general substrate transporter like domains"/>
    <property type="match status" value="1"/>
</dbReference>
<dbReference type="EMBL" id="RQTE01000062">
    <property type="protein sequence ID" value="RZI03478.1"/>
    <property type="molecule type" value="Genomic_DNA"/>
</dbReference>
<keyword evidence="6 7" id="KW-0472">Membrane</keyword>
<dbReference type="InterPro" id="IPR011701">
    <property type="entry name" value="MFS"/>
</dbReference>
<dbReference type="AlphaFoldDB" id="A0A4Q7CQV6"/>
<name>A0A4Q7CQV6_9STAP</name>
<evidence type="ECO:0000256" key="4">
    <source>
        <dbReference type="ARBA" id="ARBA00022692"/>
    </source>
</evidence>
<feature type="transmembrane region" description="Helical" evidence="7">
    <location>
        <begin position="160"/>
        <end position="178"/>
    </location>
</feature>
<accession>A0A4Q7CQV6</accession>
<keyword evidence="3" id="KW-1003">Cell membrane</keyword>
<comment type="subcellular location">
    <subcellularLocation>
        <location evidence="1">Cell membrane</location>
        <topology evidence="1">Multi-pass membrane protein</topology>
    </subcellularLocation>
</comment>
<keyword evidence="4 7" id="KW-0812">Transmembrane</keyword>
<evidence type="ECO:0000256" key="3">
    <source>
        <dbReference type="ARBA" id="ARBA00022475"/>
    </source>
</evidence>
<feature type="transmembrane region" description="Helical" evidence="7">
    <location>
        <begin position="37"/>
        <end position="58"/>
    </location>
</feature>
<feature type="transmembrane region" description="Helical" evidence="7">
    <location>
        <begin position="7"/>
        <end position="31"/>
    </location>
</feature>
<organism evidence="8 9">
    <name type="scientific">Staphylococcus condimenti</name>
    <dbReference type="NCBI Taxonomy" id="70255"/>
    <lineage>
        <taxon>Bacteria</taxon>
        <taxon>Bacillati</taxon>
        <taxon>Bacillota</taxon>
        <taxon>Bacilli</taxon>
        <taxon>Bacillales</taxon>
        <taxon>Staphylococcaceae</taxon>
        <taxon>Staphylococcus</taxon>
    </lineage>
</organism>
<feature type="transmembrane region" description="Helical" evidence="7">
    <location>
        <begin position="70"/>
        <end position="86"/>
    </location>
</feature>
<dbReference type="PANTHER" id="PTHR43266:SF2">
    <property type="entry name" value="MAJOR FACILITATOR SUPERFAMILY (MFS) PROFILE DOMAIN-CONTAINING PROTEIN"/>
    <property type="match status" value="1"/>
</dbReference>
<evidence type="ECO:0000256" key="1">
    <source>
        <dbReference type="ARBA" id="ARBA00004651"/>
    </source>
</evidence>
<dbReference type="PANTHER" id="PTHR43266">
    <property type="entry name" value="MACROLIDE-EFFLUX PROTEIN"/>
    <property type="match status" value="1"/>
</dbReference>
<evidence type="ECO:0000313" key="9">
    <source>
        <dbReference type="Proteomes" id="UP000293854"/>
    </source>
</evidence>
<feature type="transmembrane region" description="Helical" evidence="7">
    <location>
        <begin position="341"/>
        <end position="362"/>
    </location>
</feature>
<evidence type="ECO:0000256" key="7">
    <source>
        <dbReference type="SAM" id="Phobius"/>
    </source>
</evidence>
<feature type="transmembrane region" description="Helical" evidence="7">
    <location>
        <begin position="301"/>
        <end position="320"/>
    </location>
</feature>